<dbReference type="Proteomes" id="UP000620124">
    <property type="component" value="Unassembled WGS sequence"/>
</dbReference>
<dbReference type="EMBL" id="JACAZI010000005">
    <property type="protein sequence ID" value="KAF7360336.1"/>
    <property type="molecule type" value="Genomic_DNA"/>
</dbReference>
<keyword evidence="1" id="KW-0472">Membrane</keyword>
<gene>
    <name evidence="2" type="ORF">MVEN_00763100</name>
</gene>
<evidence type="ECO:0000256" key="1">
    <source>
        <dbReference type="SAM" id="Phobius"/>
    </source>
</evidence>
<keyword evidence="1" id="KW-0812">Transmembrane</keyword>
<proteinExistence type="predicted"/>
<comment type="caution">
    <text evidence="2">The sequence shown here is derived from an EMBL/GenBank/DDBJ whole genome shotgun (WGS) entry which is preliminary data.</text>
</comment>
<reference evidence="2" key="1">
    <citation type="submission" date="2020-05" db="EMBL/GenBank/DDBJ databases">
        <title>Mycena genomes resolve the evolution of fungal bioluminescence.</title>
        <authorList>
            <person name="Tsai I.J."/>
        </authorList>
    </citation>
    <scope>NUCLEOTIDE SEQUENCE</scope>
    <source>
        <strain evidence="2">CCC161011</strain>
    </source>
</reference>
<protein>
    <recommendedName>
        <fullName evidence="4">G-protein coupled receptors family 2 profile 2 domain-containing protein</fullName>
    </recommendedName>
</protein>
<feature type="transmembrane region" description="Helical" evidence="1">
    <location>
        <begin position="57"/>
        <end position="77"/>
    </location>
</feature>
<feature type="transmembrane region" description="Helical" evidence="1">
    <location>
        <begin position="89"/>
        <end position="113"/>
    </location>
</feature>
<evidence type="ECO:0000313" key="2">
    <source>
        <dbReference type="EMBL" id="KAF7360336.1"/>
    </source>
</evidence>
<feature type="transmembrane region" description="Helical" evidence="1">
    <location>
        <begin position="125"/>
        <end position="149"/>
    </location>
</feature>
<dbReference type="OrthoDB" id="3251871at2759"/>
<feature type="transmembrane region" description="Helical" evidence="1">
    <location>
        <begin position="169"/>
        <end position="194"/>
    </location>
</feature>
<feature type="transmembrane region" description="Helical" evidence="1">
    <location>
        <begin position="20"/>
        <end position="45"/>
    </location>
</feature>
<evidence type="ECO:0008006" key="4">
    <source>
        <dbReference type="Google" id="ProtNLM"/>
    </source>
</evidence>
<dbReference type="AlphaFoldDB" id="A0A8H6YLA2"/>
<keyword evidence="1" id="KW-1133">Transmembrane helix</keyword>
<organism evidence="2 3">
    <name type="scientific">Mycena venus</name>
    <dbReference type="NCBI Taxonomy" id="2733690"/>
    <lineage>
        <taxon>Eukaryota</taxon>
        <taxon>Fungi</taxon>
        <taxon>Dikarya</taxon>
        <taxon>Basidiomycota</taxon>
        <taxon>Agaricomycotina</taxon>
        <taxon>Agaricomycetes</taxon>
        <taxon>Agaricomycetidae</taxon>
        <taxon>Agaricales</taxon>
        <taxon>Marasmiineae</taxon>
        <taxon>Mycenaceae</taxon>
        <taxon>Mycena</taxon>
    </lineage>
</organism>
<evidence type="ECO:0000313" key="3">
    <source>
        <dbReference type="Proteomes" id="UP000620124"/>
    </source>
</evidence>
<sequence length="337" mass="38094">MSPRLHTPTSFDAHIPDLIMGLAIPSIIFIMVILTAYTWTAWNPVSRPHLNRVSFRLLVYALIANLAYAAGMISGLHLKPGAACSGSTFFYNSCLMFAGVMFFCMALNLQLVLAYGVNGQKMEKYYILGAILLTLACNIPPYAAGALGFWELNQTCWYNSPDPAVQLRWFVGTQAFWMFLMSTCEVISFLMIIFHPRVRAVMSRFNTSSIPAQSHLNPPIVLNRKMIMRIALYPLFSCFLNFTGAILDLHTVLDTTYTEVNWRLGIVDLLVYDLRPLMYATLAATDPSFLRALCALRHPELEEQFITPTVKGHQCLVLWWNELRGPHLSESRHRDGC</sequence>
<feature type="transmembrane region" description="Helical" evidence="1">
    <location>
        <begin position="230"/>
        <end position="247"/>
    </location>
</feature>
<accession>A0A8H6YLA2</accession>
<name>A0A8H6YLA2_9AGAR</name>
<keyword evidence="3" id="KW-1185">Reference proteome</keyword>